<proteinExistence type="predicted"/>
<dbReference type="AlphaFoldDB" id="A0A183CRI7"/>
<organism evidence="1 2">
    <name type="scientific">Globodera pallida</name>
    <name type="common">Potato cyst nematode worm</name>
    <name type="synonym">Heterodera pallida</name>
    <dbReference type="NCBI Taxonomy" id="36090"/>
    <lineage>
        <taxon>Eukaryota</taxon>
        <taxon>Metazoa</taxon>
        <taxon>Ecdysozoa</taxon>
        <taxon>Nematoda</taxon>
        <taxon>Chromadorea</taxon>
        <taxon>Rhabditida</taxon>
        <taxon>Tylenchina</taxon>
        <taxon>Tylenchomorpha</taxon>
        <taxon>Tylenchoidea</taxon>
        <taxon>Heteroderidae</taxon>
        <taxon>Heteroderinae</taxon>
        <taxon>Globodera</taxon>
    </lineage>
</organism>
<protein>
    <submittedName>
        <fullName evidence="2">CS domain-containing protein</fullName>
    </submittedName>
</protein>
<accession>A0A183CRI7</accession>
<dbReference type="WBParaSite" id="GPLIN_001549500">
    <property type="protein sequence ID" value="GPLIN_001549500"/>
    <property type="gene ID" value="GPLIN_001549500"/>
</dbReference>
<keyword evidence="1" id="KW-1185">Reference proteome</keyword>
<evidence type="ECO:0000313" key="1">
    <source>
        <dbReference type="Proteomes" id="UP000050741"/>
    </source>
</evidence>
<sequence>MEELKGSFGNALEPVNCIIKFWIDEDDDDLEPFELKNNWTGERLTFRQIDKDSLVHSWLLVRCPIGREEAKWREWEKEASDSKWDARNVISIAFNDRDIGDGMLDKNDEGP</sequence>
<reference evidence="1" key="1">
    <citation type="submission" date="2014-05" db="EMBL/GenBank/DDBJ databases">
        <title>The genome and life-stage specific transcriptomes of Globodera pallida elucidate key aspects of plant parasitism by a cyst nematode.</title>
        <authorList>
            <person name="Cotton J.A."/>
            <person name="Lilley C.J."/>
            <person name="Jones L.M."/>
            <person name="Kikuchi T."/>
            <person name="Reid A.J."/>
            <person name="Thorpe P."/>
            <person name="Tsai I.J."/>
            <person name="Beasley H."/>
            <person name="Blok V."/>
            <person name="Cock P.J.A."/>
            <person name="Van den Akker S.E."/>
            <person name="Holroyd N."/>
            <person name="Hunt M."/>
            <person name="Mantelin S."/>
            <person name="Naghra H."/>
            <person name="Pain A."/>
            <person name="Palomares-Rius J.E."/>
            <person name="Zarowiecki M."/>
            <person name="Berriman M."/>
            <person name="Jones J.T."/>
            <person name="Urwin P.E."/>
        </authorList>
    </citation>
    <scope>NUCLEOTIDE SEQUENCE [LARGE SCALE GENOMIC DNA]</scope>
    <source>
        <strain evidence="1">Lindley</strain>
    </source>
</reference>
<reference evidence="2" key="2">
    <citation type="submission" date="2016-06" db="UniProtKB">
        <authorList>
            <consortium name="WormBaseParasite"/>
        </authorList>
    </citation>
    <scope>IDENTIFICATION</scope>
</reference>
<dbReference type="Proteomes" id="UP000050741">
    <property type="component" value="Unassembled WGS sequence"/>
</dbReference>
<evidence type="ECO:0000313" key="2">
    <source>
        <dbReference type="WBParaSite" id="GPLIN_001549500"/>
    </source>
</evidence>
<name>A0A183CRI7_GLOPA</name>